<reference evidence="6 7" key="1">
    <citation type="journal article" date="2015" name="Nature">
        <title>rRNA introns, odd ribosomes, and small enigmatic genomes across a large radiation of phyla.</title>
        <authorList>
            <person name="Brown C.T."/>
            <person name="Hug L.A."/>
            <person name="Thomas B.C."/>
            <person name="Sharon I."/>
            <person name="Castelle C.J."/>
            <person name="Singh A."/>
            <person name="Wilkins M.J."/>
            <person name="Williams K.H."/>
            <person name="Banfield J.F."/>
        </authorList>
    </citation>
    <scope>NUCLEOTIDE SEQUENCE [LARGE SCALE GENOMIC DNA]</scope>
</reference>
<gene>
    <name evidence="4" type="primary">rplW</name>
    <name evidence="6" type="ORF">UT84_C0036G0005</name>
</gene>
<evidence type="ECO:0000313" key="6">
    <source>
        <dbReference type="EMBL" id="KKR48666.1"/>
    </source>
</evidence>
<dbReference type="InterPro" id="IPR013025">
    <property type="entry name" value="Ribosomal_uL23-like"/>
</dbReference>
<dbReference type="GO" id="GO:0006412">
    <property type="term" value="P:translation"/>
    <property type="evidence" value="ECO:0007669"/>
    <property type="project" value="UniProtKB-UniRule"/>
</dbReference>
<dbReference type="GO" id="GO:0019843">
    <property type="term" value="F:rRNA binding"/>
    <property type="evidence" value="ECO:0007669"/>
    <property type="project" value="UniProtKB-UniRule"/>
</dbReference>
<keyword evidence="3 4" id="KW-0687">Ribonucleoprotein</keyword>
<accession>A0A0G0RFR2</accession>
<dbReference type="Pfam" id="PF00276">
    <property type="entry name" value="Ribosomal_L23"/>
    <property type="match status" value="1"/>
</dbReference>
<feature type="region of interest" description="Disordered" evidence="5">
    <location>
        <begin position="95"/>
        <end position="118"/>
    </location>
</feature>
<dbReference type="AlphaFoldDB" id="A0A0G0RFR2"/>
<dbReference type="InterPro" id="IPR012677">
    <property type="entry name" value="Nucleotide-bd_a/b_plait_sf"/>
</dbReference>
<feature type="compositionally biased region" description="Basic and acidic residues" evidence="5">
    <location>
        <begin position="97"/>
        <end position="118"/>
    </location>
</feature>
<comment type="function">
    <text evidence="4">One of the early assembly proteins it binds 23S rRNA. One of the proteins that surrounds the polypeptide exit tunnel on the outside of the ribosome. Forms the main docking site for trigger factor binding to the ribosome.</text>
</comment>
<evidence type="ECO:0000256" key="3">
    <source>
        <dbReference type="ARBA" id="ARBA00023274"/>
    </source>
</evidence>
<comment type="similarity">
    <text evidence="1 4">Belongs to the universal ribosomal protein uL23 family.</text>
</comment>
<organism evidence="6 7">
    <name type="scientific">Candidatus Curtissbacteria bacterium GW2011_GWA1_40_16</name>
    <dbReference type="NCBI Taxonomy" id="1618405"/>
    <lineage>
        <taxon>Bacteria</taxon>
        <taxon>Candidatus Curtissiibacteriota</taxon>
    </lineage>
</organism>
<dbReference type="SUPFAM" id="SSF54189">
    <property type="entry name" value="Ribosomal proteins S24e, L23 and L15e"/>
    <property type="match status" value="1"/>
</dbReference>
<keyword evidence="4" id="KW-0694">RNA-binding</keyword>
<evidence type="ECO:0000256" key="4">
    <source>
        <dbReference type="HAMAP-Rule" id="MF_01369"/>
    </source>
</evidence>
<dbReference type="GO" id="GO:0005840">
    <property type="term" value="C:ribosome"/>
    <property type="evidence" value="ECO:0007669"/>
    <property type="project" value="UniProtKB-KW"/>
</dbReference>
<keyword evidence="2 4" id="KW-0689">Ribosomal protein</keyword>
<evidence type="ECO:0000256" key="2">
    <source>
        <dbReference type="ARBA" id="ARBA00022980"/>
    </source>
</evidence>
<dbReference type="GO" id="GO:1990904">
    <property type="term" value="C:ribonucleoprotein complex"/>
    <property type="evidence" value="ECO:0007669"/>
    <property type="project" value="UniProtKB-KW"/>
</dbReference>
<sequence length="142" mass="15841">MNTAFIIKKAILSEKAYVQMARSIYSFKVDKRATKKEIASAVKRQFSVEVERVNVISKSPTKRKITGTRREAEILGGKKAIVYLKAGQTISMLSPKTESKKEKASSVTKVSKEVKKDTAPKKGFLSKITKSNIDAKSKEEEK</sequence>
<dbReference type="Proteomes" id="UP000034531">
    <property type="component" value="Unassembled WGS sequence"/>
</dbReference>
<comment type="subunit">
    <text evidence="4">Part of the 50S ribosomal subunit. Contacts protein L29, and trigger factor when it is bound to the ribosome.</text>
</comment>
<proteinExistence type="inferred from homology"/>
<protein>
    <recommendedName>
        <fullName evidence="4">Large ribosomal subunit protein uL23</fullName>
    </recommendedName>
</protein>
<evidence type="ECO:0000313" key="7">
    <source>
        <dbReference type="Proteomes" id="UP000034531"/>
    </source>
</evidence>
<dbReference type="GO" id="GO:0003735">
    <property type="term" value="F:structural constituent of ribosome"/>
    <property type="evidence" value="ECO:0007669"/>
    <property type="project" value="InterPro"/>
</dbReference>
<dbReference type="HAMAP" id="MF_01369_B">
    <property type="entry name" value="Ribosomal_uL23_B"/>
    <property type="match status" value="1"/>
</dbReference>
<evidence type="ECO:0000256" key="5">
    <source>
        <dbReference type="SAM" id="MobiDB-lite"/>
    </source>
</evidence>
<comment type="caution">
    <text evidence="6">The sequence shown here is derived from an EMBL/GenBank/DDBJ whole genome shotgun (WGS) entry which is preliminary data.</text>
</comment>
<evidence type="ECO:0000256" key="1">
    <source>
        <dbReference type="ARBA" id="ARBA00006700"/>
    </source>
</evidence>
<dbReference type="EMBL" id="LBYI01000036">
    <property type="protein sequence ID" value="KKR48666.1"/>
    <property type="molecule type" value="Genomic_DNA"/>
</dbReference>
<name>A0A0G0RFR2_9BACT</name>
<keyword evidence="4" id="KW-0699">rRNA-binding</keyword>
<dbReference type="InterPro" id="IPR012678">
    <property type="entry name" value="Ribosomal_uL23/eL15/eS24_sf"/>
</dbReference>
<dbReference type="Gene3D" id="3.30.70.330">
    <property type="match status" value="1"/>
</dbReference>